<dbReference type="Pfam" id="PF05485">
    <property type="entry name" value="THAP"/>
    <property type="match status" value="1"/>
</dbReference>
<dbReference type="GO" id="GO:0008270">
    <property type="term" value="F:zinc ion binding"/>
    <property type="evidence" value="ECO:0007669"/>
    <property type="project" value="UniProtKB-KW"/>
</dbReference>
<dbReference type="GO" id="GO:0005654">
    <property type="term" value="C:nucleoplasm"/>
    <property type="evidence" value="ECO:0007669"/>
    <property type="project" value="UniProtKB-SubCell"/>
</dbReference>
<dbReference type="SMART" id="SM00692">
    <property type="entry name" value="DM3"/>
    <property type="match status" value="1"/>
</dbReference>
<evidence type="ECO:0000256" key="5">
    <source>
        <dbReference type="ARBA" id="ARBA00022833"/>
    </source>
</evidence>
<gene>
    <name evidence="16" type="primary">THAP2_0</name>
    <name evidence="16" type="ORF">g.111069</name>
</gene>
<dbReference type="PANTHER" id="PTHR46600:SF1">
    <property type="entry name" value="THAP DOMAIN-CONTAINING PROTEIN 1"/>
    <property type="match status" value="1"/>
</dbReference>
<evidence type="ECO:0000256" key="12">
    <source>
        <dbReference type="PROSITE-ProRule" id="PRU00309"/>
    </source>
</evidence>
<evidence type="ECO:0000256" key="8">
    <source>
        <dbReference type="ARBA" id="ARBA00023125"/>
    </source>
</evidence>
<evidence type="ECO:0000256" key="6">
    <source>
        <dbReference type="ARBA" id="ARBA00023015"/>
    </source>
</evidence>
<evidence type="ECO:0000259" key="15">
    <source>
        <dbReference type="PROSITE" id="PS50950"/>
    </source>
</evidence>
<dbReference type="EMBL" id="GGMR01018717">
    <property type="protein sequence ID" value="MBY31336.1"/>
    <property type="molecule type" value="Transcribed_RNA"/>
</dbReference>
<dbReference type="AlphaFoldDB" id="A0A2S2PR74"/>
<accession>A0A2S2PR74</accession>
<evidence type="ECO:0000256" key="14">
    <source>
        <dbReference type="SAM" id="MobiDB-lite"/>
    </source>
</evidence>
<dbReference type="InterPro" id="IPR026516">
    <property type="entry name" value="THAP1/10"/>
</dbReference>
<evidence type="ECO:0000256" key="2">
    <source>
        <dbReference type="ARBA" id="ARBA00006177"/>
    </source>
</evidence>
<evidence type="ECO:0000256" key="4">
    <source>
        <dbReference type="ARBA" id="ARBA00022771"/>
    </source>
</evidence>
<comment type="similarity">
    <text evidence="2">Belongs to the THAP1 family.</text>
</comment>
<name>A0A2S2PR74_SCHGA</name>
<dbReference type="InterPro" id="IPR006612">
    <property type="entry name" value="THAP_Znf"/>
</dbReference>
<keyword evidence="3" id="KW-0479">Metal-binding</keyword>
<dbReference type="PROSITE" id="PS50950">
    <property type="entry name" value="ZF_THAP"/>
    <property type="match status" value="1"/>
</dbReference>
<dbReference type="InterPro" id="IPR038441">
    <property type="entry name" value="THAP_Znf_sf"/>
</dbReference>
<organism evidence="16">
    <name type="scientific">Schizaphis graminum</name>
    <name type="common">Green bug aphid</name>
    <dbReference type="NCBI Taxonomy" id="13262"/>
    <lineage>
        <taxon>Eukaryota</taxon>
        <taxon>Metazoa</taxon>
        <taxon>Ecdysozoa</taxon>
        <taxon>Arthropoda</taxon>
        <taxon>Hexapoda</taxon>
        <taxon>Insecta</taxon>
        <taxon>Pterygota</taxon>
        <taxon>Neoptera</taxon>
        <taxon>Paraneoptera</taxon>
        <taxon>Hemiptera</taxon>
        <taxon>Sternorrhyncha</taxon>
        <taxon>Aphidomorpha</taxon>
        <taxon>Aphidoidea</taxon>
        <taxon>Aphididae</taxon>
        <taxon>Aphidini</taxon>
        <taxon>Schizaphis</taxon>
    </lineage>
</organism>
<keyword evidence="7 13" id="KW-0175">Coiled coil</keyword>
<feature type="region of interest" description="Disordered" evidence="14">
    <location>
        <begin position="125"/>
        <end position="144"/>
    </location>
</feature>
<evidence type="ECO:0000256" key="7">
    <source>
        <dbReference type="ARBA" id="ARBA00023054"/>
    </source>
</evidence>
<dbReference type="SMART" id="SM00980">
    <property type="entry name" value="THAP"/>
    <property type="match status" value="1"/>
</dbReference>
<keyword evidence="6" id="KW-0805">Transcription regulation</keyword>
<dbReference type="GO" id="GO:0043565">
    <property type="term" value="F:sequence-specific DNA binding"/>
    <property type="evidence" value="ECO:0007669"/>
    <property type="project" value="InterPro"/>
</dbReference>
<evidence type="ECO:0000256" key="9">
    <source>
        <dbReference type="ARBA" id="ARBA00023163"/>
    </source>
</evidence>
<protein>
    <submittedName>
        <fullName evidence="16">THAP domain-containing protein 2</fullName>
    </submittedName>
</protein>
<feature type="domain" description="THAP-type" evidence="15">
    <location>
        <begin position="1"/>
        <end position="77"/>
    </location>
</feature>
<proteinExistence type="inferred from homology"/>
<keyword evidence="9" id="KW-0804">Transcription</keyword>
<evidence type="ECO:0000256" key="1">
    <source>
        <dbReference type="ARBA" id="ARBA00004642"/>
    </source>
</evidence>
<feature type="coiled-coil region" evidence="13">
    <location>
        <begin position="176"/>
        <end position="210"/>
    </location>
</feature>
<keyword evidence="11" id="KW-0131">Cell cycle</keyword>
<keyword evidence="4 12" id="KW-0863">Zinc-finger</keyword>
<dbReference type="PANTHER" id="PTHR46600">
    <property type="entry name" value="THAP DOMAIN-CONTAINING"/>
    <property type="match status" value="1"/>
</dbReference>
<comment type="subcellular location">
    <subcellularLocation>
        <location evidence="1">Nucleus</location>
        <location evidence="1">Nucleoplasm</location>
    </subcellularLocation>
</comment>
<reference evidence="16" key="1">
    <citation type="submission" date="2018-04" db="EMBL/GenBank/DDBJ databases">
        <title>Transcriptome of Schizaphis graminum biotype I.</title>
        <authorList>
            <person name="Scully E.D."/>
            <person name="Geib S.M."/>
            <person name="Palmer N.A."/>
            <person name="Koch K."/>
            <person name="Bradshaw J."/>
            <person name="Heng-Moss T."/>
            <person name="Sarath G."/>
        </authorList>
    </citation>
    <scope>NUCLEOTIDE SEQUENCE</scope>
</reference>
<dbReference type="Gene3D" id="6.20.210.20">
    <property type="entry name" value="THAP domain"/>
    <property type="match status" value="1"/>
</dbReference>
<evidence type="ECO:0000256" key="11">
    <source>
        <dbReference type="ARBA" id="ARBA00023306"/>
    </source>
</evidence>
<evidence type="ECO:0000313" key="16">
    <source>
        <dbReference type="EMBL" id="MBY31336.1"/>
    </source>
</evidence>
<feature type="compositionally biased region" description="Polar residues" evidence="14">
    <location>
        <begin position="126"/>
        <end position="139"/>
    </location>
</feature>
<keyword evidence="10" id="KW-0539">Nucleus</keyword>
<keyword evidence="8 12" id="KW-0238">DNA-binding</keyword>
<evidence type="ECO:0000256" key="3">
    <source>
        <dbReference type="ARBA" id="ARBA00022723"/>
    </source>
</evidence>
<evidence type="ECO:0000256" key="10">
    <source>
        <dbReference type="ARBA" id="ARBA00023242"/>
    </source>
</evidence>
<sequence length="248" mass="28394">MVHRCILCCNASNTHKHVSFHQFPKDATRRSIWIECLSIKQVVKDWHRICSSHFSPDHFTFSNERKILKVDAIPLMNEVKDKVTTCEASLGNENLKSNSLIDVDCFNDNSVNSDNSDINIPIVTHIDSSNETPPNTSKSGIKKKYMSSSRIGDLEEDDFLTPKRRKRNLIIVKNAVTNLRKKNKLLTQNNVRLKKRVDSLNNIVKELKNKSLISENAAINLEVRYTYNMCKHRGRQEFYQGGACASCK</sequence>
<dbReference type="SUPFAM" id="SSF57716">
    <property type="entry name" value="Glucocorticoid receptor-like (DNA-binding domain)"/>
    <property type="match status" value="1"/>
</dbReference>
<evidence type="ECO:0000256" key="13">
    <source>
        <dbReference type="SAM" id="Coils"/>
    </source>
</evidence>
<keyword evidence="5" id="KW-0862">Zinc</keyword>